<dbReference type="RefSeq" id="WP_377769534.1">
    <property type="nucleotide sequence ID" value="NZ_JBHUHO010000006.1"/>
</dbReference>
<dbReference type="EMBL" id="JBHUHO010000006">
    <property type="protein sequence ID" value="MFD2114526.1"/>
    <property type="molecule type" value="Genomic_DNA"/>
</dbReference>
<evidence type="ECO:0000256" key="1">
    <source>
        <dbReference type="ARBA" id="ARBA00022448"/>
    </source>
</evidence>
<comment type="function">
    <text evidence="11">Part of the high-affinity ATP-driven potassium transport (or Kdp) system, which catalyzes the hydrolysis of ATP coupled with the electrogenic transport of potassium into the cytoplasm. This subunit acts as a catalytic chaperone that increases the ATP-binding affinity of the ATP-hydrolyzing subunit KdpB by the formation of a transient KdpB/KdpC/ATP ternary complex.</text>
</comment>
<dbReference type="PANTHER" id="PTHR30042">
    <property type="entry name" value="POTASSIUM-TRANSPORTING ATPASE C CHAIN"/>
    <property type="match status" value="1"/>
</dbReference>
<dbReference type="PIRSF" id="PIRSF001296">
    <property type="entry name" value="K_ATPase_KdpC"/>
    <property type="match status" value="1"/>
</dbReference>
<dbReference type="InterPro" id="IPR003820">
    <property type="entry name" value="KdpC"/>
</dbReference>
<comment type="subcellular location">
    <subcellularLocation>
        <location evidence="11">Cell membrane</location>
        <topology evidence="11">Single-pass membrane protein</topology>
    </subcellularLocation>
</comment>
<comment type="caution">
    <text evidence="12">The sequence shown here is derived from an EMBL/GenBank/DDBJ whole genome shotgun (WGS) entry which is preliminary data.</text>
</comment>
<evidence type="ECO:0000256" key="3">
    <source>
        <dbReference type="ARBA" id="ARBA00022538"/>
    </source>
</evidence>
<evidence type="ECO:0000256" key="8">
    <source>
        <dbReference type="ARBA" id="ARBA00022989"/>
    </source>
</evidence>
<comment type="subunit">
    <text evidence="11">The system is composed of three essential subunits: KdpA, KdpB and KdpC.</text>
</comment>
<reference evidence="13" key="1">
    <citation type="journal article" date="2019" name="Int. J. Syst. Evol. Microbiol.">
        <title>The Global Catalogue of Microorganisms (GCM) 10K type strain sequencing project: providing services to taxonomists for standard genome sequencing and annotation.</title>
        <authorList>
            <consortium name="The Broad Institute Genomics Platform"/>
            <consortium name="The Broad Institute Genome Sequencing Center for Infectious Disease"/>
            <person name="Wu L."/>
            <person name="Ma J."/>
        </authorList>
    </citation>
    <scope>NUCLEOTIDE SEQUENCE [LARGE SCALE GENOMIC DNA]</scope>
    <source>
        <strain evidence="13">GH52</strain>
    </source>
</reference>
<keyword evidence="3 11" id="KW-0633">Potassium transport</keyword>
<evidence type="ECO:0000256" key="7">
    <source>
        <dbReference type="ARBA" id="ARBA00022958"/>
    </source>
</evidence>
<keyword evidence="8 11" id="KW-1133">Transmembrane helix</keyword>
<keyword evidence="2 11" id="KW-1003">Cell membrane</keyword>
<dbReference type="HAMAP" id="MF_00276">
    <property type="entry name" value="KdpC"/>
    <property type="match status" value="1"/>
</dbReference>
<dbReference type="NCBIfam" id="TIGR00681">
    <property type="entry name" value="kdpC"/>
    <property type="match status" value="1"/>
</dbReference>
<keyword evidence="6 11" id="KW-0067">ATP-binding</keyword>
<evidence type="ECO:0000256" key="2">
    <source>
        <dbReference type="ARBA" id="ARBA00022475"/>
    </source>
</evidence>
<dbReference type="Proteomes" id="UP001597362">
    <property type="component" value="Unassembled WGS sequence"/>
</dbReference>
<accession>A0ABW4YFM5</accession>
<evidence type="ECO:0000256" key="10">
    <source>
        <dbReference type="ARBA" id="ARBA00023136"/>
    </source>
</evidence>
<dbReference type="PANTHER" id="PTHR30042:SF2">
    <property type="entry name" value="POTASSIUM-TRANSPORTING ATPASE KDPC SUBUNIT"/>
    <property type="match status" value="1"/>
</dbReference>
<keyword evidence="9 11" id="KW-0406">Ion transport</keyword>
<evidence type="ECO:0000256" key="6">
    <source>
        <dbReference type="ARBA" id="ARBA00022840"/>
    </source>
</evidence>
<dbReference type="Pfam" id="PF02669">
    <property type="entry name" value="KdpC"/>
    <property type="match status" value="1"/>
</dbReference>
<proteinExistence type="inferred from homology"/>
<evidence type="ECO:0000313" key="12">
    <source>
        <dbReference type="EMBL" id="MFD2114526.1"/>
    </source>
</evidence>
<sequence>MMKESMSAEKMLVTTYMLSVLRLCLLFILLCGLVYPLLSTGVAQLLMPKQANGSLIKDEAGVVVGSVLIGQQFNQPTYFHGRVSSISYQAEASGSNNYGPSNPALLDRMKETIAEWEKKNPDVALDQVPIQLLTNSASGLDPHISPQAANVQIPRISKETGVSEATLLALVKQHTEQRDLMIFGEPRVNVLQLNLALNEIISS</sequence>
<dbReference type="NCBIfam" id="NF001454">
    <property type="entry name" value="PRK00315.1"/>
    <property type="match status" value="1"/>
</dbReference>
<keyword evidence="10 11" id="KW-0472">Membrane</keyword>
<protein>
    <recommendedName>
        <fullName evidence="11">Potassium-transporting ATPase KdpC subunit</fullName>
    </recommendedName>
    <alternativeName>
        <fullName evidence="11">ATP phosphohydrolase [potassium-transporting] C chain</fullName>
    </alternativeName>
    <alternativeName>
        <fullName evidence="11">Potassium-binding and translocating subunit C</fullName>
    </alternativeName>
    <alternativeName>
        <fullName evidence="11">Potassium-translocating ATPase C chain</fullName>
    </alternativeName>
</protein>
<organism evidence="12 13">
    <name type="scientific">Paenibacillus yanchengensis</name>
    <dbReference type="NCBI Taxonomy" id="2035833"/>
    <lineage>
        <taxon>Bacteria</taxon>
        <taxon>Bacillati</taxon>
        <taxon>Bacillota</taxon>
        <taxon>Bacilli</taxon>
        <taxon>Bacillales</taxon>
        <taxon>Paenibacillaceae</taxon>
        <taxon>Paenibacillus</taxon>
    </lineage>
</organism>
<keyword evidence="4 11" id="KW-0812">Transmembrane</keyword>
<comment type="similarity">
    <text evidence="11">Belongs to the KdpC family.</text>
</comment>
<evidence type="ECO:0000256" key="5">
    <source>
        <dbReference type="ARBA" id="ARBA00022741"/>
    </source>
</evidence>
<keyword evidence="1 11" id="KW-0813">Transport</keyword>
<keyword evidence="13" id="KW-1185">Reference proteome</keyword>
<evidence type="ECO:0000256" key="11">
    <source>
        <dbReference type="HAMAP-Rule" id="MF_00276"/>
    </source>
</evidence>
<evidence type="ECO:0000313" key="13">
    <source>
        <dbReference type="Proteomes" id="UP001597362"/>
    </source>
</evidence>
<evidence type="ECO:0000256" key="4">
    <source>
        <dbReference type="ARBA" id="ARBA00022692"/>
    </source>
</evidence>
<keyword evidence="5 11" id="KW-0547">Nucleotide-binding</keyword>
<gene>
    <name evidence="11 12" type="primary">kdpC</name>
    <name evidence="12" type="ORF">ACFSJH_02045</name>
</gene>
<name>A0ABW4YFM5_9BACL</name>
<keyword evidence="7 11" id="KW-0630">Potassium</keyword>
<evidence type="ECO:0000256" key="9">
    <source>
        <dbReference type="ARBA" id="ARBA00023065"/>
    </source>
</evidence>